<proteinExistence type="predicted"/>
<evidence type="ECO:0000313" key="3">
    <source>
        <dbReference type="Proteomes" id="UP000486351"/>
    </source>
</evidence>
<dbReference type="Proteomes" id="UP000486351">
    <property type="component" value="Unassembled WGS sequence"/>
</dbReference>
<dbReference type="AlphaFoldDB" id="A0A6G0S6B4"/>
<feature type="compositionally biased region" description="Low complexity" evidence="1">
    <location>
        <begin position="34"/>
        <end position="47"/>
    </location>
</feature>
<evidence type="ECO:0000313" key="2">
    <source>
        <dbReference type="EMBL" id="KAE9349923.1"/>
    </source>
</evidence>
<dbReference type="EMBL" id="QXFY01000268">
    <property type="protein sequence ID" value="KAE9349923.1"/>
    <property type="molecule type" value="Genomic_DNA"/>
</dbReference>
<sequence>MLLAAALSVHPTAVFTSAFRTGGARHDTSRLQFSFSPSSPEKTSSRPCSSTTCLNF</sequence>
<feature type="region of interest" description="Disordered" evidence="1">
    <location>
        <begin position="30"/>
        <end position="56"/>
    </location>
</feature>
<protein>
    <submittedName>
        <fullName evidence="2">Uncharacterized protein</fullName>
    </submittedName>
</protein>
<evidence type="ECO:0000256" key="1">
    <source>
        <dbReference type="SAM" id="MobiDB-lite"/>
    </source>
</evidence>
<name>A0A6G0S6B4_9STRA</name>
<gene>
    <name evidence="2" type="ORF">PF008_g6687</name>
</gene>
<accession>A0A6G0S6B4</accession>
<reference evidence="2 3" key="1">
    <citation type="submission" date="2018-09" db="EMBL/GenBank/DDBJ databases">
        <title>Genomic investigation of the strawberry pathogen Phytophthora fragariae indicates pathogenicity is determined by transcriptional variation in three key races.</title>
        <authorList>
            <person name="Adams T.M."/>
            <person name="Armitage A.D."/>
            <person name="Sobczyk M.K."/>
            <person name="Bates H.J."/>
            <person name="Dunwell J.M."/>
            <person name="Nellist C.F."/>
            <person name="Harrison R.J."/>
        </authorList>
    </citation>
    <scope>NUCLEOTIDE SEQUENCE [LARGE SCALE GENOMIC DNA]</scope>
    <source>
        <strain evidence="2 3">NOV-77</strain>
    </source>
</reference>
<comment type="caution">
    <text evidence="2">The sequence shown here is derived from an EMBL/GenBank/DDBJ whole genome shotgun (WGS) entry which is preliminary data.</text>
</comment>
<organism evidence="2 3">
    <name type="scientific">Phytophthora fragariae</name>
    <dbReference type="NCBI Taxonomy" id="53985"/>
    <lineage>
        <taxon>Eukaryota</taxon>
        <taxon>Sar</taxon>
        <taxon>Stramenopiles</taxon>
        <taxon>Oomycota</taxon>
        <taxon>Peronosporomycetes</taxon>
        <taxon>Peronosporales</taxon>
        <taxon>Peronosporaceae</taxon>
        <taxon>Phytophthora</taxon>
    </lineage>
</organism>